<evidence type="ECO:0000256" key="4">
    <source>
        <dbReference type="ARBA" id="ARBA00023172"/>
    </source>
</evidence>
<sequence length="195" mass="22169">MAIIGYARVSTLEQDLEGQIDRLIEYGCDKIFKEKESGAKSNREELHKALDYLREGDKLVVYKIDRLARSTFDLHKIAKKLTEKGIGLLFIKEQIDFATPAGKLMFTMLGAIAEFERDIINERTTEGRERARKLGKHLGRKGKADKDVKHALTLFQDRESNGLSVNDITKMTGVPRSTIYAKSKEQELRVRASPK</sequence>
<comment type="caution">
    <text evidence="7">The sequence shown here is derived from an EMBL/GenBank/DDBJ whole genome shotgun (WGS) entry which is preliminary data.</text>
</comment>
<dbReference type="CDD" id="cd03768">
    <property type="entry name" value="SR_ResInv"/>
    <property type="match status" value="1"/>
</dbReference>
<evidence type="ECO:0000256" key="5">
    <source>
        <dbReference type="PROSITE-ProRule" id="PRU10137"/>
    </source>
</evidence>
<comment type="similarity">
    <text evidence="1">Belongs to the site-specific recombinase resolvase family.</text>
</comment>
<dbReference type="Gene3D" id="3.40.50.1390">
    <property type="entry name" value="Resolvase, N-terminal catalytic domain"/>
    <property type="match status" value="1"/>
</dbReference>
<dbReference type="RefSeq" id="WP_209481501.1">
    <property type="nucleotide sequence ID" value="NZ_JAGGKK010000017.1"/>
</dbReference>
<accession>A0ABS4HGK6</accession>
<dbReference type="InterPro" id="IPR006118">
    <property type="entry name" value="Recombinase_CS"/>
</dbReference>
<evidence type="ECO:0000313" key="8">
    <source>
        <dbReference type="Proteomes" id="UP001519328"/>
    </source>
</evidence>
<dbReference type="SMART" id="SM00857">
    <property type="entry name" value="Resolvase"/>
    <property type="match status" value="1"/>
</dbReference>
<dbReference type="PROSITE" id="PS00397">
    <property type="entry name" value="RECOMBINASES_1"/>
    <property type="match status" value="1"/>
</dbReference>
<name>A0ABS4HGK6_9BACI</name>
<dbReference type="InterPro" id="IPR050639">
    <property type="entry name" value="SSR_resolvase"/>
</dbReference>
<reference evidence="7 8" key="1">
    <citation type="submission" date="2021-03" db="EMBL/GenBank/DDBJ databases">
        <title>Genomic Encyclopedia of Type Strains, Phase IV (KMG-IV): sequencing the most valuable type-strain genomes for metagenomic binning, comparative biology and taxonomic classification.</title>
        <authorList>
            <person name="Goeker M."/>
        </authorList>
    </citation>
    <scope>NUCLEOTIDE SEQUENCE [LARGE SCALE GENOMIC DNA]</scope>
    <source>
        <strain evidence="7 8">DSM 21085</strain>
    </source>
</reference>
<dbReference type="InterPro" id="IPR006119">
    <property type="entry name" value="Resolv_N"/>
</dbReference>
<keyword evidence="3" id="KW-0238">DNA-binding</keyword>
<dbReference type="SUPFAM" id="SSF53041">
    <property type="entry name" value="Resolvase-like"/>
    <property type="match status" value="1"/>
</dbReference>
<protein>
    <submittedName>
        <fullName evidence="7">DNA invertase Pin-like site-specific DNA recombinase</fullName>
    </submittedName>
</protein>
<dbReference type="PANTHER" id="PTHR30461:SF26">
    <property type="entry name" value="RESOLVASE HOMOLOG YNEB"/>
    <property type="match status" value="1"/>
</dbReference>
<proteinExistence type="inferred from homology"/>
<evidence type="ECO:0000256" key="2">
    <source>
        <dbReference type="ARBA" id="ARBA00022908"/>
    </source>
</evidence>
<dbReference type="Proteomes" id="UP001519328">
    <property type="component" value="Unassembled WGS sequence"/>
</dbReference>
<dbReference type="EMBL" id="JAGGKK010000017">
    <property type="protein sequence ID" value="MBP1950056.1"/>
    <property type="molecule type" value="Genomic_DNA"/>
</dbReference>
<keyword evidence="8" id="KW-1185">Reference proteome</keyword>
<feature type="active site" description="O-(5'-phospho-DNA)-serine intermediate" evidence="5">
    <location>
        <position position="10"/>
    </location>
</feature>
<dbReference type="PROSITE" id="PS51736">
    <property type="entry name" value="RECOMBINASES_3"/>
    <property type="match status" value="1"/>
</dbReference>
<keyword evidence="2" id="KW-0229">DNA integration</keyword>
<evidence type="ECO:0000259" key="6">
    <source>
        <dbReference type="PROSITE" id="PS51736"/>
    </source>
</evidence>
<dbReference type="PANTHER" id="PTHR30461">
    <property type="entry name" value="DNA-INVERTASE FROM LAMBDOID PROPHAGE"/>
    <property type="match status" value="1"/>
</dbReference>
<evidence type="ECO:0000256" key="3">
    <source>
        <dbReference type="ARBA" id="ARBA00023125"/>
    </source>
</evidence>
<dbReference type="PROSITE" id="PS00398">
    <property type="entry name" value="RECOMBINASES_2"/>
    <property type="match status" value="1"/>
</dbReference>
<keyword evidence="4" id="KW-0233">DNA recombination</keyword>
<evidence type="ECO:0000256" key="1">
    <source>
        <dbReference type="ARBA" id="ARBA00009913"/>
    </source>
</evidence>
<gene>
    <name evidence="7" type="ORF">J2Z82_003012</name>
</gene>
<dbReference type="Gene3D" id="1.10.10.60">
    <property type="entry name" value="Homeodomain-like"/>
    <property type="match status" value="1"/>
</dbReference>
<dbReference type="Pfam" id="PF00239">
    <property type="entry name" value="Resolvase"/>
    <property type="match status" value="1"/>
</dbReference>
<feature type="domain" description="Resolvase/invertase-type recombinase catalytic" evidence="6">
    <location>
        <begin position="2"/>
        <end position="135"/>
    </location>
</feature>
<evidence type="ECO:0000313" key="7">
    <source>
        <dbReference type="EMBL" id="MBP1950056.1"/>
    </source>
</evidence>
<dbReference type="InterPro" id="IPR036162">
    <property type="entry name" value="Resolvase-like_N_sf"/>
</dbReference>
<organism evidence="7 8">
    <name type="scientific">Virgibacillus litoralis</name>
    <dbReference type="NCBI Taxonomy" id="578221"/>
    <lineage>
        <taxon>Bacteria</taxon>
        <taxon>Bacillati</taxon>
        <taxon>Bacillota</taxon>
        <taxon>Bacilli</taxon>
        <taxon>Bacillales</taxon>
        <taxon>Bacillaceae</taxon>
        <taxon>Virgibacillus</taxon>
    </lineage>
</organism>